<keyword evidence="2" id="KW-0808">Transferase</keyword>
<dbReference type="OrthoDB" id="9287at2157"/>
<name>C6A4G8_THESM</name>
<dbReference type="RefSeq" id="WP_015849730.1">
    <property type="nucleotide sequence ID" value="NC_012883.1"/>
</dbReference>
<feature type="domain" description="Polymerase nucleotidyl transferase" evidence="1">
    <location>
        <begin position="18"/>
        <end position="89"/>
    </location>
</feature>
<dbReference type="EMBL" id="CP001463">
    <property type="protein sequence ID" value="ACS90513.1"/>
    <property type="molecule type" value="Genomic_DNA"/>
</dbReference>
<dbReference type="AlphaFoldDB" id="C6A4G8"/>
<dbReference type="Gene3D" id="3.30.460.10">
    <property type="entry name" value="Beta Polymerase, domain 2"/>
    <property type="match status" value="1"/>
</dbReference>
<dbReference type="SUPFAM" id="SSF81301">
    <property type="entry name" value="Nucleotidyltransferase"/>
    <property type="match status" value="1"/>
</dbReference>
<sequence>MLNDIIKCIKNKIEKNEKLKDELYSLVLYGSAVRGDFIKGVSDLDFFAVVKTEDKILPSLKEILEKCTKDIDAVEVDVAWEFLKNLDGLFNKGVPFKFLTVYQEDFIKNHVVIYGEDIAKILPKYKFEDLIEWRVKRLLMLSDTNRGNLKMLHIIAGEVARLLALINGAKSLKKEDILETLRTLGNEDALSIYTSYLNKRSMLFDEDSLRKFITIRCDEILRMLENPKTH</sequence>
<dbReference type="InterPro" id="IPR002934">
    <property type="entry name" value="Polymerase_NTP_transf_dom"/>
</dbReference>
<dbReference type="eggNOG" id="arCOG01211">
    <property type="taxonomic scope" value="Archaea"/>
</dbReference>
<dbReference type="HOGENOM" id="CLU_1243078_0_0_2"/>
<organism evidence="2 3">
    <name type="scientific">Thermococcus sibiricus (strain DSM 12597 / MM 739)</name>
    <dbReference type="NCBI Taxonomy" id="604354"/>
    <lineage>
        <taxon>Archaea</taxon>
        <taxon>Methanobacteriati</taxon>
        <taxon>Methanobacteriota</taxon>
        <taxon>Thermococci</taxon>
        <taxon>Thermococcales</taxon>
        <taxon>Thermococcaceae</taxon>
        <taxon>Thermococcus</taxon>
    </lineage>
</organism>
<dbReference type="KEGG" id="tsi:TSIB_1462"/>
<dbReference type="InterPro" id="IPR043519">
    <property type="entry name" value="NT_sf"/>
</dbReference>
<reference evidence="2 3" key="1">
    <citation type="journal article" date="2009" name="Appl. Environ. Microbiol.">
        <title>Metabolic versatility and indigenous origin of the archaeon Thermococcus sibiricus, isolated from a siberian oil reservoir, as revealed by genome analysis.</title>
        <authorList>
            <person name="Mardanov A.V."/>
            <person name="Ravin N.V."/>
            <person name="Svetlitchnyi V.A."/>
            <person name="Beletsky A.V."/>
            <person name="Miroshnichenko M.L."/>
            <person name="Bonch-Osmolovskaya E.A."/>
            <person name="Skryabin K.G."/>
        </authorList>
    </citation>
    <scope>NUCLEOTIDE SEQUENCE [LARGE SCALE GENOMIC DNA]</scope>
    <source>
        <strain evidence="3">DSM 12597 / MM 739</strain>
    </source>
</reference>
<dbReference type="STRING" id="604354.TSIB_1462"/>
<accession>C6A4G8</accession>
<dbReference type="Pfam" id="PF01909">
    <property type="entry name" value="NTP_transf_2"/>
    <property type="match status" value="1"/>
</dbReference>
<evidence type="ECO:0000313" key="2">
    <source>
        <dbReference type="EMBL" id="ACS90513.1"/>
    </source>
</evidence>
<dbReference type="GeneID" id="8096467"/>
<keyword evidence="3" id="KW-1185">Reference proteome</keyword>
<dbReference type="Proteomes" id="UP000009079">
    <property type="component" value="Chromosome"/>
</dbReference>
<evidence type="ECO:0000313" key="3">
    <source>
        <dbReference type="Proteomes" id="UP000009079"/>
    </source>
</evidence>
<dbReference type="GO" id="GO:0016779">
    <property type="term" value="F:nucleotidyltransferase activity"/>
    <property type="evidence" value="ECO:0007669"/>
    <property type="project" value="InterPro"/>
</dbReference>
<evidence type="ECO:0000259" key="1">
    <source>
        <dbReference type="Pfam" id="PF01909"/>
    </source>
</evidence>
<protein>
    <submittedName>
        <fullName evidence="2">Predicted nucleotidyltransferase</fullName>
    </submittedName>
</protein>
<gene>
    <name evidence="2" type="ordered locus">TSIB_1462</name>
</gene>
<proteinExistence type="predicted"/>